<dbReference type="Proteomes" id="UP000279259">
    <property type="component" value="Unassembled WGS sequence"/>
</dbReference>
<keyword evidence="7" id="KW-0238">DNA-binding</keyword>
<evidence type="ECO:0000256" key="9">
    <source>
        <dbReference type="ARBA" id="ARBA00023242"/>
    </source>
</evidence>
<dbReference type="InterPro" id="IPR010994">
    <property type="entry name" value="RuvA_2-like"/>
</dbReference>
<dbReference type="PANTHER" id="PTHR10150:SF0">
    <property type="entry name" value="DNA REPAIR ENDONUCLEASE XPF"/>
    <property type="match status" value="1"/>
</dbReference>
<dbReference type="GO" id="GO:0000712">
    <property type="term" value="P:resolution of meiotic recombination intermediates"/>
    <property type="evidence" value="ECO:0007669"/>
    <property type="project" value="TreeGrafter"/>
</dbReference>
<dbReference type="GO" id="GO:0003684">
    <property type="term" value="F:damaged DNA binding"/>
    <property type="evidence" value="ECO:0007669"/>
    <property type="project" value="TreeGrafter"/>
</dbReference>
<dbReference type="GO" id="GO:1901255">
    <property type="term" value="P:nucleotide-excision repair involved in interstrand cross-link repair"/>
    <property type="evidence" value="ECO:0007669"/>
    <property type="project" value="TreeGrafter"/>
</dbReference>
<keyword evidence="6" id="KW-0378">Hydrolase</keyword>
<dbReference type="OrthoDB" id="361020at2759"/>
<keyword evidence="9" id="KW-0539">Nucleus</keyword>
<dbReference type="EMBL" id="RSCD01000002">
    <property type="protein sequence ID" value="RSH94409.1"/>
    <property type="molecule type" value="Genomic_DNA"/>
</dbReference>
<dbReference type="InterPro" id="IPR047520">
    <property type="entry name" value="XPF_nuclease"/>
</dbReference>
<evidence type="ECO:0000256" key="7">
    <source>
        <dbReference type="ARBA" id="ARBA00023125"/>
    </source>
</evidence>
<feature type="region of interest" description="Disordered" evidence="10">
    <location>
        <begin position="625"/>
        <end position="651"/>
    </location>
</feature>
<dbReference type="SUPFAM" id="SSF47781">
    <property type="entry name" value="RuvA domain 2-like"/>
    <property type="match status" value="1"/>
</dbReference>
<dbReference type="GO" id="GO:0000724">
    <property type="term" value="P:double-strand break repair via homologous recombination"/>
    <property type="evidence" value="ECO:0007669"/>
    <property type="project" value="TreeGrafter"/>
</dbReference>
<evidence type="ECO:0000256" key="3">
    <source>
        <dbReference type="ARBA" id="ARBA00022722"/>
    </source>
</evidence>
<evidence type="ECO:0000256" key="4">
    <source>
        <dbReference type="ARBA" id="ARBA00022759"/>
    </source>
</evidence>
<evidence type="ECO:0000256" key="1">
    <source>
        <dbReference type="ARBA" id="ARBA00004123"/>
    </source>
</evidence>
<dbReference type="STRING" id="1890683.A0A427YTL8"/>
<dbReference type="PANTHER" id="PTHR10150">
    <property type="entry name" value="DNA REPAIR ENDONUCLEASE XPF"/>
    <property type="match status" value="1"/>
</dbReference>
<keyword evidence="3" id="KW-0540">Nuclease</keyword>
<proteinExistence type="inferred from homology"/>
<feature type="region of interest" description="Disordered" evidence="10">
    <location>
        <begin position="678"/>
        <end position="744"/>
    </location>
</feature>
<feature type="domain" description="ERCC4" evidence="11">
    <location>
        <begin position="928"/>
        <end position="1052"/>
    </location>
</feature>
<reference evidence="12 13" key="1">
    <citation type="submission" date="2018-11" db="EMBL/GenBank/DDBJ databases">
        <title>Genome sequence of Saitozyma podzolica DSM 27192.</title>
        <authorList>
            <person name="Aliyu H."/>
            <person name="Gorte O."/>
            <person name="Ochsenreither K."/>
        </authorList>
    </citation>
    <scope>NUCLEOTIDE SEQUENCE [LARGE SCALE GENOMIC DNA]</scope>
    <source>
        <strain evidence="12 13">DSM 27192</strain>
    </source>
</reference>
<dbReference type="CDD" id="cd20078">
    <property type="entry name" value="XPF_nuclease_XPF_euk"/>
    <property type="match status" value="1"/>
</dbReference>
<feature type="compositionally biased region" description="Polar residues" evidence="10">
    <location>
        <begin position="685"/>
        <end position="702"/>
    </location>
</feature>
<feature type="region of interest" description="Disordered" evidence="10">
    <location>
        <begin position="371"/>
        <end position="406"/>
    </location>
</feature>
<feature type="compositionally biased region" description="Basic and acidic residues" evidence="10">
    <location>
        <begin position="380"/>
        <end position="406"/>
    </location>
</feature>
<dbReference type="InterPro" id="IPR011335">
    <property type="entry name" value="Restrct_endonuc-II-like"/>
</dbReference>
<feature type="compositionally biased region" description="Basic and acidic residues" evidence="10">
    <location>
        <begin position="625"/>
        <end position="635"/>
    </location>
</feature>
<evidence type="ECO:0000259" key="11">
    <source>
        <dbReference type="SMART" id="SM00891"/>
    </source>
</evidence>
<protein>
    <recommendedName>
        <fullName evidence="11">ERCC4 domain-containing protein</fullName>
    </recommendedName>
</protein>
<evidence type="ECO:0000256" key="10">
    <source>
        <dbReference type="SAM" id="MobiDB-lite"/>
    </source>
</evidence>
<comment type="similarity">
    <text evidence="2">Belongs to the XPF family.</text>
</comment>
<evidence type="ECO:0000313" key="13">
    <source>
        <dbReference type="Proteomes" id="UP000279259"/>
    </source>
</evidence>
<dbReference type="Pfam" id="PF02732">
    <property type="entry name" value="ERCC4"/>
    <property type="match status" value="2"/>
</dbReference>
<keyword evidence="8" id="KW-0234">DNA repair</keyword>
<feature type="compositionally biased region" description="Acidic residues" evidence="10">
    <location>
        <begin position="458"/>
        <end position="467"/>
    </location>
</feature>
<dbReference type="SUPFAM" id="SSF52980">
    <property type="entry name" value="Restriction endonuclease-like"/>
    <property type="match status" value="2"/>
</dbReference>
<keyword evidence="4" id="KW-0255">Endonuclease</keyword>
<feature type="region of interest" description="Disordered" evidence="10">
    <location>
        <begin position="441"/>
        <end position="467"/>
    </location>
</feature>
<dbReference type="Gene3D" id="3.40.50.10130">
    <property type="match status" value="2"/>
</dbReference>
<evidence type="ECO:0000256" key="5">
    <source>
        <dbReference type="ARBA" id="ARBA00022763"/>
    </source>
</evidence>
<dbReference type="AlphaFoldDB" id="A0A427YTL8"/>
<keyword evidence="13" id="KW-1185">Reference proteome</keyword>
<dbReference type="GO" id="GO:0003697">
    <property type="term" value="F:single-stranded DNA binding"/>
    <property type="evidence" value="ECO:0007669"/>
    <property type="project" value="TreeGrafter"/>
</dbReference>
<dbReference type="InterPro" id="IPR006166">
    <property type="entry name" value="ERCC4_domain"/>
</dbReference>
<dbReference type="GO" id="GO:0000110">
    <property type="term" value="C:nucleotide-excision repair factor 1 complex"/>
    <property type="evidence" value="ECO:0007669"/>
    <property type="project" value="TreeGrafter"/>
</dbReference>
<sequence>MSSFRRHIPYLPFHKQVIREICRPQKDDLLIMAKGLGMRRIICALLKTYDRKEDLVLVVNATPSDEAGIGDELGIMGVRDPGFRVLTYEMSIAQREEMYRHGGLFSVTSKILVNDFLKGTVPAKLITGLVILHAEKVAHGSQEEFAVRLYRRENQSGFCKAFSDEPETFAHGMSPLRDMLVNLNMTNVMILPRYNETVKVSLATRQAEVIEMYQPMTDLMRQCQDAITECMEAMLVELKRDHSLVSRVVMAWQFALSHPLAQNLDLEDINVRNAQFKNFDTIVRMRLKPVWHKVGAKTKIHVSALTELRNLHTWLLEYDSATFASYINTLQRQHFRAQKLTSGPGRHVHDWFNARAASMLVEASQARISRKRIVMDNEPDPERDYPDEGHWGPERGDSGPHSLGREHEDDLEALREMETRGRGTDREEEEDLDVMEAFATQTQVVPQTRPRDTGAQETEGDEDDEEMREVEEDEAVQSAAVIPPPVFRPLHFDIEENLTRSVEKRMRKGHEPVLEEQPKWSLLAKVLKEIEDTIARVSESHADAPGTNIVLIMASSDRSCLQLRQYLTTMIATDPPFGAGAGRKMMETLFLSNWQHEKNGEQLSNPARMERFQGGDEVRVQKGEMEEKRMDERAARKGQPRYKRRRIRGGAAGMVGRRTEVEMDMLQKEAMMRAQSAFGGGEDPQMQSRLNDGRSADSNGIETDQAMMEPTPNIPPSSTSSSTPTSATSAVPAESNRSTAGPSTIISTTSASIVPDAPTLLATQGVVEEEDLAPDPNLQNWLADRGLLPEDFESEYGLLAPEDTVIIRPYGGEDDDILLQELRPRFVIMYEPNLAFIRRLEVYKNCNPGLALRVYQMTYTNSFEEDRFLSTMSREAEAFKKLIDDRAGMVIPIYNNNPRAPMRDNITRSKTTYSSRNAGGGEPTEEARIIVDIREMGALLPSLIDAAGIKVVPATLTVGDYVLSPKMVVERKALPDLEASFANGRLRREGRRSEPRREALQPVPEYLRQVFLPSVPARVLNSAAPRSLRRHTQCEAMTSHYEICILLIEFEEDKFGLRTKEDSRRETAGRNNKPEDDWDAFYLQSKLSLLALHFPRLRIIWSSSPHESVKILSDLKLNFDEPEETAAILKGSSDAAAGAELLPGVENAGAVEMLRAIPGVSGHSLKYVMGKVESIREMAEMSLQQLQAVLGEEQGRKAWEFIQHDERVVREQAREQARRQLETWKQFHAARRGEAGG</sequence>
<feature type="compositionally biased region" description="Basic residues" evidence="10">
    <location>
        <begin position="636"/>
        <end position="648"/>
    </location>
</feature>
<gene>
    <name evidence="12" type="ORF">EHS25_004212</name>
</gene>
<evidence type="ECO:0000313" key="12">
    <source>
        <dbReference type="EMBL" id="RSH94409.1"/>
    </source>
</evidence>
<dbReference type="Gene3D" id="1.10.150.20">
    <property type="entry name" value="5' to 3' exonuclease, C-terminal subdomain"/>
    <property type="match status" value="1"/>
</dbReference>
<evidence type="ECO:0000256" key="8">
    <source>
        <dbReference type="ARBA" id="ARBA00023204"/>
    </source>
</evidence>
<accession>A0A427YTL8</accession>
<comment type="caution">
    <text evidence="12">The sequence shown here is derived from an EMBL/GenBank/DDBJ whole genome shotgun (WGS) entry which is preliminary data.</text>
</comment>
<dbReference type="SMART" id="SM00891">
    <property type="entry name" value="ERCC4"/>
    <property type="match status" value="1"/>
</dbReference>
<keyword evidence="5" id="KW-0227">DNA damage</keyword>
<organism evidence="12 13">
    <name type="scientific">Saitozyma podzolica</name>
    <dbReference type="NCBI Taxonomy" id="1890683"/>
    <lineage>
        <taxon>Eukaryota</taxon>
        <taxon>Fungi</taxon>
        <taxon>Dikarya</taxon>
        <taxon>Basidiomycota</taxon>
        <taxon>Agaricomycotina</taxon>
        <taxon>Tremellomycetes</taxon>
        <taxon>Tremellales</taxon>
        <taxon>Trimorphomycetaceae</taxon>
        <taxon>Saitozyma</taxon>
    </lineage>
</organism>
<feature type="compositionally biased region" description="Low complexity" evidence="10">
    <location>
        <begin position="716"/>
        <end position="744"/>
    </location>
</feature>
<comment type="subcellular location">
    <subcellularLocation>
        <location evidence="1">Nucleus</location>
    </subcellularLocation>
</comment>
<dbReference type="GO" id="GO:0000014">
    <property type="term" value="F:single-stranded DNA endodeoxyribonuclease activity"/>
    <property type="evidence" value="ECO:0007669"/>
    <property type="project" value="TreeGrafter"/>
</dbReference>
<name>A0A427YTL8_9TREE</name>
<evidence type="ECO:0000256" key="2">
    <source>
        <dbReference type="ARBA" id="ARBA00010015"/>
    </source>
</evidence>
<evidence type="ECO:0000256" key="6">
    <source>
        <dbReference type="ARBA" id="ARBA00022801"/>
    </source>
</evidence>